<feature type="domain" description="RING-type" evidence="12">
    <location>
        <begin position="161"/>
        <end position="207"/>
    </location>
</feature>
<dbReference type="Gene3D" id="3.30.40.10">
    <property type="entry name" value="Zinc/RING finger domain, C3HC4 (zinc finger)"/>
    <property type="match status" value="1"/>
</dbReference>
<dbReference type="PROSITE" id="PS50089">
    <property type="entry name" value="ZF_RING_2"/>
    <property type="match status" value="1"/>
</dbReference>
<evidence type="ECO:0000259" key="13">
    <source>
        <dbReference type="PROSITE" id="PS50908"/>
    </source>
</evidence>
<evidence type="ECO:0000259" key="12">
    <source>
        <dbReference type="PROSITE" id="PS50089"/>
    </source>
</evidence>
<evidence type="ECO:0000259" key="14">
    <source>
        <dbReference type="PROSITE" id="PS51873"/>
    </source>
</evidence>
<evidence type="ECO:0000256" key="9">
    <source>
        <dbReference type="ARBA" id="ARBA00022833"/>
    </source>
</evidence>
<dbReference type="SUPFAM" id="SSF54495">
    <property type="entry name" value="UBC-like"/>
    <property type="match status" value="1"/>
</dbReference>
<dbReference type="CDD" id="cd16628">
    <property type="entry name" value="RING-HC_RBR_RNF14"/>
    <property type="match status" value="1"/>
</dbReference>
<dbReference type="InterPro" id="IPR044066">
    <property type="entry name" value="TRIAD_supradom"/>
</dbReference>
<evidence type="ECO:0000256" key="2">
    <source>
        <dbReference type="ARBA" id="ARBA00004906"/>
    </source>
</evidence>
<proteinExistence type="inferred from homology"/>
<dbReference type="Proteomes" id="UP000788993">
    <property type="component" value="Unassembled WGS sequence"/>
</dbReference>
<dbReference type="Gene3D" id="1.20.120.1750">
    <property type="match status" value="1"/>
</dbReference>
<sequence length="452" mass="52678">MLDVEEEFESLKAIYPEIELDFSAKSGRLVIPVALDKELEIRMENSAQSQLVANLSPIELCFTLQDKYPEEEPPHLELRGAHWIVPSNKDLIVASLIGLWQDYREIVLFSIIDYIKERSRDAFGVIDLSQPLVLDKQKYEQYVAADTQAKQDQFNLTTFMCEICQTDKKGLAVQRFESCGHIYCNECLRDYFTSNILRGELDNIHCPSFDCTKAYVETNDRLSRGVMNQDLKQFEKEFFQVPLTKEFLNKVVDPELTERYWKLNTTFKFEKYRRLFPFRVAQCPRRHCAKYFLRKDENNLLSICPDCQMAFCFGCLHSWHGDLNSCRNYLGEKIPLEDIQLWLEHEPGSPTRNNLAFKYGRKAIVFAVEEHLSDMMFEDLIESGEAGIVRCPSCSLLIQRSDGCNKMTCSRCRTYFCNLCGETLSRTDPYSHYNNPMNECFRRLFDGLVQES</sequence>
<name>A0A9P8PKS8_9ASCO</name>
<feature type="domain" description="RING-type" evidence="14">
    <location>
        <begin position="157"/>
        <end position="444"/>
    </location>
</feature>
<dbReference type="CDD" id="cd20354">
    <property type="entry name" value="Rcat_RBR_RNF14"/>
    <property type="match status" value="1"/>
</dbReference>
<dbReference type="GO" id="GO:0061630">
    <property type="term" value="F:ubiquitin protein ligase activity"/>
    <property type="evidence" value="ECO:0007669"/>
    <property type="project" value="UniProtKB-EC"/>
</dbReference>
<keyword evidence="8" id="KW-0833">Ubl conjugation pathway</keyword>
<evidence type="ECO:0000256" key="4">
    <source>
        <dbReference type="ARBA" id="ARBA00022679"/>
    </source>
</evidence>
<comment type="similarity">
    <text evidence="10">Belongs to the RBR family. RNF14 subfamily.</text>
</comment>
<dbReference type="InterPro" id="IPR031127">
    <property type="entry name" value="E3_UB_ligase_RBR"/>
</dbReference>
<dbReference type="EC" id="2.3.2.31" evidence="3"/>
<dbReference type="GO" id="GO:0016567">
    <property type="term" value="P:protein ubiquitination"/>
    <property type="evidence" value="ECO:0007669"/>
    <property type="project" value="InterPro"/>
</dbReference>
<dbReference type="InterPro" id="IPR031128">
    <property type="entry name" value="RNF14_RING-HC_Zfn"/>
</dbReference>
<protein>
    <recommendedName>
        <fullName evidence="3">RBR-type E3 ubiquitin transferase</fullName>
        <ecNumber evidence="3">2.3.2.31</ecNumber>
    </recommendedName>
</protein>
<evidence type="ECO:0000256" key="10">
    <source>
        <dbReference type="ARBA" id="ARBA00044508"/>
    </source>
</evidence>
<reference evidence="15" key="1">
    <citation type="journal article" date="2021" name="Open Biol.">
        <title>Shared evolutionary footprints suggest mitochondrial oxidative damage underlies multiple complex I losses in fungi.</title>
        <authorList>
            <person name="Schikora-Tamarit M.A."/>
            <person name="Marcet-Houben M."/>
            <person name="Nosek J."/>
            <person name="Gabaldon T."/>
        </authorList>
    </citation>
    <scope>NUCLEOTIDE SEQUENCE</scope>
    <source>
        <strain evidence="15">NCAIM Y.01608</strain>
    </source>
</reference>
<feature type="domain" description="RWD" evidence="13">
    <location>
        <begin position="6"/>
        <end position="122"/>
    </location>
</feature>
<dbReference type="InterPro" id="IPR002867">
    <property type="entry name" value="IBR_dom"/>
</dbReference>
<comment type="caution">
    <text evidence="15">The sequence shown here is derived from an EMBL/GenBank/DDBJ whole genome shotgun (WGS) entry which is preliminary data.</text>
</comment>
<dbReference type="Gene3D" id="3.10.110.10">
    <property type="entry name" value="Ubiquitin Conjugating Enzyme"/>
    <property type="match status" value="1"/>
</dbReference>
<keyword evidence="6" id="KW-0677">Repeat</keyword>
<evidence type="ECO:0000256" key="11">
    <source>
        <dbReference type="PROSITE-ProRule" id="PRU00175"/>
    </source>
</evidence>
<dbReference type="PROSITE" id="PS51873">
    <property type="entry name" value="TRIAD"/>
    <property type="match status" value="1"/>
</dbReference>
<dbReference type="PROSITE" id="PS50908">
    <property type="entry name" value="RWD"/>
    <property type="match status" value="1"/>
</dbReference>
<evidence type="ECO:0000256" key="8">
    <source>
        <dbReference type="ARBA" id="ARBA00022786"/>
    </source>
</evidence>
<dbReference type="PANTHER" id="PTHR11685">
    <property type="entry name" value="RBR FAMILY RING FINGER AND IBR DOMAIN-CONTAINING"/>
    <property type="match status" value="1"/>
</dbReference>
<dbReference type="PROSITE" id="PS00518">
    <property type="entry name" value="ZF_RING_1"/>
    <property type="match status" value="1"/>
</dbReference>
<evidence type="ECO:0000256" key="7">
    <source>
        <dbReference type="ARBA" id="ARBA00022771"/>
    </source>
</evidence>
<reference evidence="15" key="2">
    <citation type="submission" date="2021-01" db="EMBL/GenBank/DDBJ databases">
        <authorList>
            <person name="Schikora-Tamarit M.A."/>
        </authorList>
    </citation>
    <scope>NUCLEOTIDE SEQUENCE</scope>
    <source>
        <strain evidence="15">NCAIM Y.01608</strain>
    </source>
</reference>
<dbReference type="CDD" id="cd20335">
    <property type="entry name" value="BRcat_RBR"/>
    <property type="match status" value="1"/>
</dbReference>
<comment type="catalytic activity">
    <reaction evidence="1">
        <text>[E2 ubiquitin-conjugating enzyme]-S-ubiquitinyl-L-cysteine + [acceptor protein]-L-lysine = [E2 ubiquitin-conjugating enzyme]-L-cysteine + [acceptor protein]-N(6)-ubiquitinyl-L-lysine.</text>
        <dbReference type="EC" id="2.3.2.31"/>
    </reaction>
</comment>
<keyword evidence="9" id="KW-0862">Zinc</keyword>
<accession>A0A9P8PKS8</accession>
<dbReference type="SUPFAM" id="SSF57850">
    <property type="entry name" value="RING/U-box"/>
    <property type="match status" value="3"/>
</dbReference>
<evidence type="ECO:0000313" key="16">
    <source>
        <dbReference type="Proteomes" id="UP000788993"/>
    </source>
</evidence>
<comment type="pathway">
    <text evidence="2">Protein modification; protein ubiquitination.</text>
</comment>
<keyword evidence="16" id="KW-1185">Reference proteome</keyword>
<keyword evidence="4" id="KW-0808">Transferase</keyword>
<organism evidence="15 16">
    <name type="scientific">Ogataea polymorpha</name>
    <dbReference type="NCBI Taxonomy" id="460523"/>
    <lineage>
        <taxon>Eukaryota</taxon>
        <taxon>Fungi</taxon>
        <taxon>Dikarya</taxon>
        <taxon>Ascomycota</taxon>
        <taxon>Saccharomycotina</taxon>
        <taxon>Pichiomycetes</taxon>
        <taxon>Pichiales</taxon>
        <taxon>Pichiaceae</taxon>
        <taxon>Ogataea</taxon>
    </lineage>
</organism>
<dbReference type="InterPro" id="IPR006575">
    <property type="entry name" value="RWD_dom"/>
</dbReference>
<dbReference type="InterPro" id="IPR017907">
    <property type="entry name" value="Znf_RING_CS"/>
</dbReference>
<dbReference type="EMBL" id="JAEUBD010000526">
    <property type="protein sequence ID" value="KAH3673841.1"/>
    <property type="molecule type" value="Genomic_DNA"/>
</dbReference>
<evidence type="ECO:0000256" key="6">
    <source>
        <dbReference type="ARBA" id="ARBA00022737"/>
    </source>
</evidence>
<keyword evidence="5" id="KW-0479">Metal-binding</keyword>
<dbReference type="CDD" id="cd23820">
    <property type="entry name" value="RWD_RNF14"/>
    <property type="match status" value="1"/>
</dbReference>
<keyword evidence="7 11" id="KW-0863">Zinc-finger</keyword>
<dbReference type="Pfam" id="PF05773">
    <property type="entry name" value="RWD"/>
    <property type="match status" value="1"/>
</dbReference>
<dbReference type="InterPro" id="IPR013083">
    <property type="entry name" value="Znf_RING/FYVE/PHD"/>
</dbReference>
<evidence type="ECO:0000313" key="15">
    <source>
        <dbReference type="EMBL" id="KAH3673841.1"/>
    </source>
</evidence>
<dbReference type="SMART" id="SM00591">
    <property type="entry name" value="RWD"/>
    <property type="match status" value="1"/>
</dbReference>
<dbReference type="InterPro" id="IPR016135">
    <property type="entry name" value="UBQ-conjugating_enzyme/RWD"/>
</dbReference>
<dbReference type="GO" id="GO:0008270">
    <property type="term" value="F:zinc ion binding"/>
    <property type="evidence" value="ECO:0007669"/>
    <property type="project" value="UniProtKB-KW"/>
</dbReference>
<gene>
    <name evidence="15" type="ORF">OGATHE_001821</name>
</gene>
<dbReference type="SMART" id="SM00647">
    <property type="entry name" value="IBR"/>
    <property type="match status" value="2"/>
</dbReference>
<dbReference type="InterPro" id="IPR001841">
    <property type="entry name" value="Znf_RING"/>
</dbReference>
<dbReference type="AlphaFoldDB" id="A0A9P8PKS8"/>
<evidence type="ECO:0000256" key="5">
    <source>
        <dbReference type="ARBA" id="ARBA00022723"/>
    </source>
</evidence>
<evidence type="ECO:0000256" key="1">
    <source>
        <dbReference type="ARBA" id="ARBA00001798"/>
    </source>
</evidence>
<evidence type="ECO:0000256" key="3">
    <source>
        <dbReference type="ARBA" id="ARBA00012251"/>
    </source>
</evidence>
<dbReference type="InterPro" id="IPR047548">
    <property type="entry name" value="Rcat_RBR_RNF14"/>
</dbReference>
<dbReference type="Pfam" id="PF01485">
    <property type="entry name" value="IBR"/>
    <property type="match status" value="2"/>
</dbReference>